<dbReference type="AlphaFoldDB" id="A0A1X7SMA9"/>
<proteinExistence type="predicted"/>
<evidence type="ECO:0000313" key="1">
    <source>
        <dbReference type="EnsemblMetazoa" id="Aqu2.1.03249_001"/>
    </source>
</evidence>
<reference evidence="1" key="1">
    <citation type="submission" date="2017-05" db="UniProtKB">
        <authorList>
            <consortium name="EnsemblMetazoa"/>
        </authorList>
    </citation>
    <scope>IDENTIFICATION</scope>
</reference>
<dbReference type="EnsemblMetazoa" id="Aqu2.1.03249_001">
    <property type="protein sequence ID" value="Aqu2.1.03249_001"/>
    <property type="gene ID" value="Aqu2.1.03249"/>
</dbReference>
<sequence length="32" mass="3880">MLLKVINFQVSSYIHFPFTVQIYLNCYRSLIK</sequence>
<protein>
    <submittedName>
        <fullName evidence="1">Uncharacterized protein</fullName>
    </submittedName>
</protein>
<accession>A0A1X7SMA9</accession>
<name>A0A1X7SMA9_AMPQE</name>
<organism evidence="1">
    <name type="scientific">Amphimedon queenslandica</name>
    <name type="common">Sponge</name>
    <dbReference type="NCBI Taxonomy" id="400682"/>
    <lineage>
        <taxon>Eukaryota</taxon>
        <taxon>Metazoa</taxon>
        <taxon>Porifera</taxon>
        <taxon>Demospongiae</taxon>
        <taxon>Heteroscleromorpha</taxon>
        <taxon>Haplosclerida</taxon>
        <taxon>Niphatidae</taxon>
        <taxon>Amphimedon</taxon>
    </lineage>
</organism>
<dbReference type="InParanoid" id="A0A1X7SMA9"/>